<evidence type="ECO:0000256" key="1">
    <source>
        <dbReference type="SAM" id="MobiDB-lite"/>
    </source>
</evidence>
<evidence type="ECO:0000313" key="2">
    <source>
        <dbReference type="EMBL" id="KAF6799475.1"/>
    </source>
</evidence>
<comment type="caution">
    <text evidence="2">The sequence shown here is derived from an EMBL/GenBank/DDBJ whole genome shotgun (WGS) entry which is preliminary data.</text>
</comment>
<evidence type="ECO:0000313" key="3">
    <source>
        <dbReference type="Proteomes" id="UP000639643"/>
    </source>
</evidence>
<proteinExistence type="predicted"/>
<accession>A0A8H6IUR5</accession>
<keyword evidence="3" id="KW-1185">Reference proteome</keyword>
<sequence length="233" mass="24636">MSSLENPQKRSEVPGTPVSVDLLGAAIPPFLASLTSTLKSHLLPEVSPSAARVPSACSNGVDGAQDLPAVVPSKSSRSCCLARSLETLPHMPCNTMPKISAALQYFLGPESGAPAIGTDEGRDGDKPFVPGASKRWPSSQRIRLNREGLGQSDSALDTESTPANGGDVGLVSSLRASAWRRDVLHLMSCRPIPTRKPRSAQILWSNRCIKQPALRVALAVPEFLAAELKRGAV</sequence>
<dbReference type="AlphaFoldDB" id="A0A8H6IUR5"/>
<gene>
    <name evidence="2" type="ORF">CMUS01_15638</name>
</gene>
<dbReference type="Proteomes" id="UP000639643">
    <property type="component" value="Unassembled WGS sequence"/>
</dbReference>
<name>A0A8H6IUR5_9PEZI</name>
<protein>
    <submittedName>
        <fullName evidence="2">Uncharacterized protein</fullName>
    </submittedName>
</protein>
<feature type="region of interest" description="Disordered" evidence="1">
    <location>
        <begin position="113"/>
        <end position="137"/>
    </location>
</feature>
<organism evidence="2 3">
    <name type="scientific">Colletotrichum musicola</name>
    <dbReference type="NCBI Taxonomy" id="2175873"/>
    <lineage>
        <taxon>Eukaryota</taxon>
        <taxon>Fungi</taxon>
        <taxon>Dikarya</taxon>
        <taxon>Ascomycota</taxon>
        <taxon>Pezizomycotina</taxon>
        <taxon>Sordariomycetes</taxon>
        <taxon>Hypocreomycetidae</taxon>
        <taxon>Glomerellales</taxon>
        <taxon>Glomerellaceae</taxon>
        <taxon>Colletotrichum</taxon>
        <taxon>Colletotrichum orchidearum species complex</taxon>
    </lineage>
</organism>
<reference evidence="2" key="1">
    <citation type="journal article" date="2020" name="Phytopathology">
        <title>Genome Sequence Resources of Colletotrichum truncatum, C. plurivorum, C. musicola, and C. sojae: Four Species Pathogenic to Soybean (Glycine max).</title>
        <authorList>
            <person name="Rogerio F."/>
            <person name="Boufleur T.R."/>
            <person name="Ciampi-Guillardi M."/>
            <person name="Sukno S.A."/>
            <person name="Thon M.R."/>
            <person name="Massola Junior N.S."/>
            <person name="Baroncelli R."/>
        </authorList>
    </citation>
    <scope>NUCLEOTIDE SEQUENCE</scope>
    <source>
        <strain evidence="2">LFN0074</strain>
    </source>
</reference>
<dbReference type="EMBL" id="WIGM01001373">
    <property type="protein sequence ID" value="KAF6799475.1"/>
    <property type="molecule type" value="Genomic_DNA"/>
</dbReference>